<sequence length="334" mass="37449">MKEKINVLVTGGAGFIGSHVVDELVALNYQVVVLDDLSGGFLENVNDNAIFVNGSINDIELVNSLFKVFNFDYVYHLAAYAAEGLSHFIKNFNHNNNLIGSVNLINAAVNYNVRCFVFTSSIAVYGAGQLPMHEETVPKPEDSYGIAKYAVEMELQVSHEMFGLDYIIFRPHNVFGERQNLGDKYRNVVGIFMNQIMQDQPITIFGNGEQSRAFTYIQGVAKTIASSVLNKRAYGEVFNVGADSAITVNELARLVFESMGKSTDINYLPVRNEVKHAYSSHQKVKDILNYQEEIDLKEGIKRMSNWAMIAGSKKSDYFNNIEITKNLPPSWKQK</sequence>
<evidence type="ECO:0000259" key="2">
    <source>
        <dbReference type="Pfam" id="PF01370"/>
    </source>
</evidence>
<dbReference type="AlphaFoldDB" id="A0A2H0W3A3"/>
<gene>
    <name evidence="3" type="ORF">COT80_03610</name>
</gene>
<dbReference type="SUPFAM" id="SSF51735">
    <property type="entry name" value="NAD(P)-binding Rossmann-fold domains"/>
    <property type="match status" value="1"/>
</dbReference>
<dbReference type="PANTHER" id="PTHR43000">
    <property type="entry name" value="DTDP-D-GLUCOSE 4,6-DEHYDRATASE-RELATED"/>
    <property type="match status" value="1"/>
</dbReference>
<dbReference type="InterPro" id="IPR001509">
    <property type="entry name" value="Epimerase_deHydtase"/>
</dbReference>
<dbReference type="Pfam" id="PF01370">
    <property type="entry name" value="Epimerase"/>
    <property type="match status" value="1"/>
</dbReference>
<comment type="caution">
    <text evidence="3">The sequence shown here is derived from an EMBL/GenBank/DDBJ whole genome shotgun (WGS) entry which is preliminary data.</text>
</comment>
<proteinExistence type="inferred from homology"/>
<evidence type="ECO:0000313" key="3">
    <source>
        <dbReference type="EMBL" id="PIS05826.1"/>
    </source>
</evidence>
<dbReference type="Proteomes" id="UP000229056">
    <property type="component" value="Unassembled WGS sequence"/>
</dbReference>
<feature type="domain" description="NAD-dependent epimerase/dehydratase" evidence="2">
    <location>
        <begin position="7"/>
        <end position="241"/>
    </location>
</feature>
<name>A0A2H0W3A3_9BACT</name>
<evidence type="ECO:0000313" key="4">
    <source>
        <dbReference type="Proteomes" id="UP000229056"/>
    </source>
</evidence>
<reference evidence="4" key="1">
    <citation type="submission" date="2017-09" db="EMBL/GenBank/DDBJ databases">
        <title>Depth-based differentiation of microbial function through sediment-hosted aquifers and enrichment of novel symbionts in the deep terrestrial subsurface.</title>
        <authorList>
            <person name="Probst A.J."/>
            <person name="Ladd B."/>
            <person name="Jarett J.K."/>
            <person name="Geller-Mcgrath D.E."/>
            <person name="Sieber C.M.K."/>
            <person name="Emerson J.B."/>
            <person name="Anantharaman K."/>
            <person name="Thomas B.C."/>
            <person name="Malmstrom R."/>
            <person name="Stieglmeier M."/>
            <person name="Klingl A."/>
            <person name="Woyke T."/>
            <person name="Ryan C.M."/>
            <person name="Banfield J.F."/>
        </authorList>
    </citation>
    <scope>NUCLEOTIDE SEQUENCE [LARGE SCALE GENOMIC DNA]</scope>
</reference>
<comment type="similarity">
    <text evidence="1">Belongs to the NAD(P)-dependent epimerase/dehydratase family.</text>
</comment>
<dbReference type="Gene3D" id="3.40.50.720">
    <property type="entry name" value="NAD(P)-binding Rossmann-like Domain"/>
    <property type="match status" value="1"/>
</dbReference>
<dbReference type="EMBL" id="PEZY01000012">
    <property type="protein sequence ID" value="PIS05826.1"/>
    <property type="molecule type" value="Genomic_DNA"/>
</dbReference>
<dbReference type="Gene3D" id="3.90.25.10">
    <property type="entry name" value="UDP-galactose 4-epimerase, domain 1"/>
    <property type="match status" value="1"/>
</dbReference>
<evidence type="ECO:0000256" key="1">
    <source>
        <dbReference type="ARBA" id="ARBA00007637"/>
    </source>
</evidence>
<dbReference type="InterPro" id="IPR036291">
    <property type="entry name" value="NAD(P)-bd_dom_sf"/>
</dbReference>
<accession>A0A2H0W3A3</accession>
<organism evidence="3 4">
    <name type="scientific">Candidatus Buchananbacteria bacterium CG10_big_fil_rev_8_21_14_0_10_33_19</name>
    <dbReference type="NCBI Taxonomy" id="1974525"/>
    <lineage>
        <taxon>Bacteria</taxon>
        <taxon>Candidatus Buchananiibacteriota</taxon>
    </lineage>
</organism>
<protein>
    <submittedName>
        <fullName evidence="3">UDP-glucose 4-epimerase</fullName>
    </submittedName>
</protein>